<feature type="compositionally biased region" description="Polar residues" evidence="1">
    <location>
        <begin position="25"/>
        <end position="34"/>
    </location>
</feature>
<evidence type="ECO:0000256" key="2">
    <source>
        <dbReference type="SAM" id="Phobius"/>
    </source>
</evidence>
<reference evidence="3" key="1">
    <citation type="submission" date="2023-06" db="EMBL/GenBank/DDBJ databases">
        <title>Genome-scale phylogeny and comparative genomics of the fungal order Sordariales.</title>
        <authorList>
            <consortium name="Lawrence Berkeley National Laboratory"/>
            <person name="Hensen N."/>
            <person name="Bonometti L."/>
            <person name="Westerberg I."/>
            <person name="Brannstrom I.O."/>
            <person name="Guillou S."/>
            <person name="Cros-Aarteil S."/>
            <person name="Calhoun S."/>
            <person name="Haridas S."/>
            <person name="Kuo A."/>
            <person name="Mondo S."/>
            <person name="Pangilinan J."/>
            <person name="Riley R."/>
            <person name="LaButti K."/>
            <person name="Andreopoulos B."/>
            <person name="Lipzen A."/>
            <person name="Chen C."/>
            <person name="Yanf M."/>
            <person name="Daum C."/>
            <person name="Ng V."/>
            <person name="Clum A."/>
            <person name="Steindorff A."/>
            <person name="Ohm R."/>
            <person name="Martin F."/>
            <person name="Silar P."/>
            <person name="Natvig D."/>
            <person name="Lalanne C."/>
            <person name="Gautier V."/>
            <person name="Ament-velasquez S.L."/>
            <person name="Kruys A."/>
            <person name="Hutchinson M.I."/>
            <person name="Powell A.J."/>
            <person name="Barry K."/>
            <person name="Miller A.N."/>
            <person name="Grigoriev I.V."/>
            <person name="Debuchy R."/>
            <person name="Gladieux P."/>
            <person name="Thoren M.H."/>
            <person name="Johannesson H."/>
        </authorList>
    </citation>
    <scope>NUCLEOTIDE SEQUENCE</scope>
    <source>
        <strain evidence="3">SMH3187-1</strain>
    </source>
</reference>
<keyword evidence="2" id="KW-0812">Transmembrane</keyword>
<sequence length="291" mass="32185">MGWEGKNMPSVRSAMKRPHPISLAHSPQQRQSVSRVRDPTQLDSRSLRPTNRRRSKRLVVSTTEEALSLDAPNGQEERQRSRNGGGKWPPCVPRFRKAGDVPTCPVPFRPLPSVAPARVPHGFTTSPFWPVRSSTTAVPVYLLSENGIYSSKPRRLGSNKRKAPRMACQLPIAITRPKRVVGNPANDTPAFLRTELSLGGLADMLKHLWFAGTERPATPLHFHIAMGREIAIADRMDLHLLGANKGRLFVKPIPRFLLDPVFVAATCSVLMATCVIILRQTRAEGSHGKSP</sequence>
<keyword evidence="2" id="KW-1133">Transmembrane helix</keyword>
<evidence type="ECO:0000313" key="4">
    <source>
        <dbReference type="Proteomes" id="UP001172155"/>
    </source>
</evidence>
<dbReference type="Pfam" id="PF20246">
    <property type="entry name" value="DUF6601"/>
    <property type="match status" value="1"/>
</dbReference>
<dbReference type="EMBL" id="JAUKUD010000005">
    <property type="protein sequence ID" value="KAK0743983.1"/>
    <property type="molecule type" value="Genomic_DNA"/>
</dbReference>
<comment type="caution">
    <text evidence="3">The sequence shown here is derived from an EMBL/GenBank/DDBJ whole genome shotgun (WGS) entry which is preliminary data.</text>
</comment>
<gene>
    <name evidence="3" type="ORF">B0T18DRAFT_416303</name>
</gene>
<dbReference type="AlphaFoldDB" id="A0AA40K2Y0"/>
<protein>
    <submittedName>
        <fullName evidence="3">Uncharacterized protein</fullName>
    </submittedName>
</protein>
<accession>A0AA40K2Y0</accession>
<dbReference type="Proteomes" id="UP001172155">
    <property type="component" value="Unassembled WGS sequence"/>
</dbReference>
<evidence type="ECO:0000313" key="3">
    <source>
        <dbReference type="EMBL" id="KAK0743983.1"/>
    </source>
</evidence>
<evidence type="ECO:0000256" key="1">
    <source>
        <dbReference type="SAM" id="MobiDB-lite"/>
    </source>
</evidence>
<feature type="region of interest" description="Disordered" evidence="1">
    <location>
        <begin position="1"/>
        <end position="90"/>
    </location>
</feature>
<organism evidence="3 4">
    <name type="scientific">Schizothecium vesticola</name>
    <dbReference type="NCBI Taxonomy" id="314040"/>
    <lineage>
        <taxon>Eukaryota</taxon>
        <taxon>Fungi</taxon>
        <taxon>Dikarya</taxon>
        <taxon>Ascomycota</taxon>
        <taxon>Pezizomycotina</taxon>
        <taxon>Sordariomycetes</taxon>
        <taxon>Sordariomycetidae</taxon>
        <taxon>Sordariales</taxon>
        <taxon>Schizotheciaceae</taxon>
        <taxon>Schizothecium</taxon>
    </lineage>
</organism>
<name>A0AA40K2Y0_9PEZI</name>
<proteinExistence type="predicted"/>
<dbReference type="InterPro" id="IPR046536">
    <property type="entry name" value="DUF6601"/>
</dbReference>
<keyword evidence="2" id="KW-0472">Membrane</keyword>
<keyword evidence="4" id="KW-1185">Reference proteome</keyword>
<feature type="transmembrane region" description="Helical" evidence="2">
    <location>
        <begin position="256"/>
        <end position="278"/>
    </location>
</feature>